<feature type="region of interest" description="Disordered" evidence="1">
    <location>
        <begin position="174"/>
        <end position="241"/>
    </location>
</feature>
<keyword evidence="2" id="KW-1133">Transmembrane helix</keyword>
<dbReference type="AlphaFoldDB" id="A0AAV9GP54"/>
<comment type="caution">
    <text evidence="3">The sequence shown here is derived from an EMBL/GenBank/DDBJ whole genome shotgun (WGS) entry which is preliminary data.</text>
</comment>
<keyword evidence="2" id="KW-0812">Transmembrane</keyword>
<keyword evidence="4" id="KW-1185">Reference proteome</keyword>
<protein>
    <submittedName>
        <fullName evidence="3">Uncharacterized protein</fullName>
    </submittedName>
</protein>
<name>A0AAV9GP54_9PEZI</name>
<dbReference type="Proteomes" id="UP001321760">
    <property type="component" value="Unassembled WGS sequence"/>
</dbReference>
<keyword evidence="2" id="KW-0472">Membrane</keyword>
<feature type="compositionally biased region" description="Basic and acidic residues" evidence="1">
    <location>
        <begin position="224"/>
        <end position="241"/>
    </location>
</feature>
<sequence>MAGSIFTVAAFMAHLTNASPLPRETSIERRAPGENSPSAIQIIAIVVSSVLVASVMFNFYLLHSRSRAHRDRVEFRNMALYYKTALQATLDAARNGTLDLTQREPWLHRADRPASFYAPGPAPAPAPAPRLPQISANQAAMSAHPHSLSTIAERTERSVSPYSTEAVVAGPSCERPVIAGPSSERRMEGNGPLNSNPIELQELRRPRQLSRERSPAPAAATADLKGKGKEIEMIDRDVSPR</sequence>
<evidence type="ECO:0000256" key="2">
    <source>
        <dbReference type="SAM" id="Phobius"/>
    </source>
</evidence>
<accession>A0AAV9GP54</accession>
<proteinExistence type="predicted"/>
<feature type="transmembrane region" description="Helical" evidence="2">
    <location>
        <begin position="42"/>
        <end position="62"/>
    </location>
</feature>
<dbReference type="EMBL" id="MU865939">
    <property type="protein sequence ID" value="KAK4449128.1"/>
    <property type="molecule type" value="Genomic_DNA"/>
</dbReference>
<reference evidence="3" key="2">
    <citation type="submission" date="2023-05" db="EMBL/GenBank/DDBJ databases">
        <authorList>
            <consortium name="Lawrence Berkeley National Laboratory"/>
            <person name="Steindorff A."/>
            <person name="Hensen N."/>
            <person name="Bonometti L."/>
            <person name="Westerberg I."/>
            <person name="Brannstrom I.O."/>
            <person name="Guillou S."/>
            <person name="Cros-Aarteil S."/>
            <person name="Calhoun S."/>
            <person name="Haridas S."/>
            <person name="Kuo A."/>
            <person name="Mondo S."/>
            <person name="Pangilinan J."/>
            <person name="Riley R."/>
            <person name="Labutti K."/>
            <person name="Andreopoulos B."/>
            <person name="Lipzen A."/>
            <person name="Chen C."/>
            <person name="Yanf M."/>
            <person name="Daum C."/>
            <person name="Ng V."/>
            <person name="Clum A."/>
            <person name="Ohm R."/>
            <person name="Martin F."/>
            <person name="Silar P."/>
            <person name="Natvig D."/>
            <person name="Lalanne C."/>
            <person name="Gautier V."/>
            <person name="Ament-Velasquez S.L."/>
            <person name="Kruys A."/>
            <person name="Hutchinson M.I."/>
            <person name="Powell A.J."/>
            <person name="Barry K."/>
            <person name="Miller A.N."/>
            <person name="Grigoriev I.V."/>
            <person name="Debuchy R."/>
            <person name="Gladieux P."/>
            <person name="Thoren M.H."/>
            <person name="Johannesson H."/>
        </authorList>
    </citation>
    <scope>NUCLEOTIDE SEQUENCE</scope>
    <source>
        <strain evidence="3">PSN243</strain>
    </source>
</reference>
<evidence type="ECO:0000313" key="3">
    <source>
        <dbReference type="EMBL" id="KAK4449128.1"/>
    </source>
</evidence>
<gene>
    <name evidence="3" type="ORF">QBC34DRAFT_98798</name>
</gene>
<evidence type="ECO:0000256" key="1">
    <source>
        <dbReference type="SAM" id="MobiDB-lite"/>
    </source>
</evidence>
<reference evidence="3" key="1">
    <citation type="journal article" date="2023" name="Mol. Phylogenet. Evol.">
        <title>Genome-scale phylogeny and comparative genomics of the fungal order Sordariales.</title>
        <authorList>
            <person name="Hensen N."/>
            <person name="Bonometti L."/>
            <person name="Westerberg I."/>
            <person name="Brannstrom I.O."/>
            <person name="Guillou S."/>
            <person name="Cros-Aarteil S."/>
            <person name="Calhoun S."/>
            <person name="Haridas S."/>
            <person name="Kuo A."/>
            <person name="Mondo S."/>
            <person name="Pangilinan J."/>
            <person name="Riley R."/>
            <person name="LaButti K."/>
            <person name="Andreopoulos B."/>
            <person name="Lipzen A."/>
            <person name="Chen C."/>
            <person name="Yan M."/>
            <person name="Daum C."/>
            <person name="Ng V."/>
            <person name="Clum A."/>
            <person name="Steindorff A."/>
            <person name="Ohm R.A."/>
            <person name="Martin F."/>
            <person name="Silar P."/>
            <person name="Natvig D.O."/>
            <person name="Lalanne C."/>
            <person name="Gautier V."/>
            <person name="Ament-Velasquez S.L."/>
            <person name="Kruys A."/>
            <person name="Hutchinson M.I."/>
            <person name="Powell A.J."/>
            <person name="Barry K."/>
            <person name="Miller A.N."/>
            <person name="Grigoriev I.V."/>
            <person name="Debuchy R."/>
            <person name="Gladieux P."/>
            <person name="Hiltunen Thoren M."/>
            <person name="Johannesson H."/>
        </authorList>
    </citation>
    <scope>NUCLEOTIDE SEQUENCE</scope>
    <source>
        <strain evidence="3">PSN243</strain>
    </source>
</reference>
<evidence type="ECO:0000313" key="4">
    <source>
        <dbReference type="Proteomes" id="UP001321760"/>
    </source>
</evidence>
<organism evidence="3 4">
    <name type="scientific">Podospora aff. communis PSN243</name>
    <dbReference type="NCBI Taxonomy" id="3040156"/>
    <lineage>
        <taxon>Eukaryota</taxon>
        <taxon>Fungi</taxon>
        <taxon>Dikarya</taxon>
        <taxon>Ascomycota</taxon>
        <taxon>Pezizomycotina</taxon>
        <taxon>Sordariomycetes</taxon>
        <taxon>Sordariomycetidae</taxon>
        <taxon>Sordariales</taxon>
        <taxon>Podosporaceae</taxon>
        <taxon>Podospora</taxon>
    </lineage>
</organism>
<feature type="compositionally biased region" description="Basic and acidic residues" evidence="1">
    <location>
        <begin position="201"/>
        <end position="214"/>
    </location>
</feature>